<keyword evidence="4" id="KW-1185">Reference proteome</keyword>
<accession>A0A0C3PG17</accession>
<feature type="compositionally biased region" description="Polar residues" evidence="1">
    <location>
        <begin position="83"/>
        <end position="95"/>
    </location>
</feature>
<evidence type="ECO:0000256" key="1">
    <source>
        <dbReference type="SAM" id="MobiDB-lite"/>
    </source>
</evidence>
<name>A0A0C3PG17_PISTI</name>
<dbReference type="InParanoid" id="A0A0C3PG17"/>
<dbReference type="OrthoDB" id="2663047at2759"/>
<feature type="compositionally biased region" description="Low complexity" evidence="1">
    <location>
        <begin position="69"/>
        <end position="82"/>
    </location>
</feature>
<dbReference type="CDD" id="cd00067">
    <property type="entry name" value="GAL4"/>
    <property type="match status" value="1"/>
</dbReference>
<dbReference type="InterPro" id="IPR001138">
    <property type="entry name" value="Zn2Cys6_DnaBD"/>
</dbReference>
<dbReference type="HOGENOM" id="CLU_1518481_0_0_1"/>
<dbReference type="Proteomes" id="UP000054217">
    <property type="component" value="Unassembled WGS sequence"/>
</dbReference>
<evidence type="ECO:0000313" key="3">
    <source>
        <dbReference type="EMBL" id="KIO12865.1"/>
    </source>
</evidence>
<protein>
    <recommendedName>
        <fullName evidence="2">Zn(2)-C6 fungal-type domain-containing protein</fullName>
    </recommendedName>
</protein>
<feature type="domain" description="Zn(2)-C6 fungal-type" evidence="2">
    <location>
        <begin position="31"/>
        <end position="61"/>
    </location>
</feature>
<evidence type="ECO:0000259" key="2">
    <source>
        <dbReference type="PROSITE" id="PS00463"/>
    </source>
</evidence>
<proteinExistence type="predicted"/>
<sequence length="177" mass="19532">MHHPRQPAAHKLDKHFPFSPPIQMRHKCRNACSACKKAHIKCVYDEGQQSCHRCSTRALRCSRSGTHQPADAEASASPASRPTENASMHQTQLGASTGVRPVSQDMQAGQPRGITEYADVQHRFHQDARVVADDQLGWYLPFDHLNGLTPQSSPVANPQDMLLYGTVPQYDPSLPSG</sequence>
<feature type="region of interest" description="Disordered" evidence="1">
    <location>
        <begin position="62"/>
        <end position="99"/>
    </location>
</feature>
<dbReference type="InterPro" id="IPR036864">
    <property type="entry name" value="Zn2-C6_fun-type_DNA-bd_sf"/>
</dbReference>
<dbReference type="AlphaFoldDB" id="A0A0C3PG17"/>
<organism evidence="3 4">
    <name type="scientific">Pisolithus tinctorius Marx 270</name>
    <dbReference type="NCBI Taxonomy" id="870435"/>
    <lineage>
        <taxon>Eukaryota</taxon>
        <taxon>Fungi</taxon>
        <taxon>Dikarya</taxon>
        <taxon>Basidiomycota</taxon>
        <taxon>Agaricomycotina</taxon>
        <taxon>Agaricomycetes</taxon>
        <taxon>Agaricomycetidae</taxon>
        <taxon>Boletales</taxon>
        <taxon>Sclerodermatineae</taxon>
        <taxon>Pisolithaceae</taxon>
        <taxon>Pisolithus</taxon>
    </lineage>
</organism>
<dbReference type="GO" id="GO:0008270">
    <property type="term" value="F:zinc ion binding"/>
    <property type="evidence" value="ECO:0007669"/>
    <property type="project" value="InterPro"/>
</dbReference>
<reference evidence="4" key="2">
    <citation type="submission" date="2015-01" db="EMBL/GenBank/DDBJ databases">
        <title>Evolutionary Origins and Diversification of the Mycorrhizal Mutualists.</title>
        <authorList>
            <consortium name="DOE Joint Genome Institute"/>
            <consortium name="Mycorrhizal Genomics Consortium"/>
            <person name="Kohler A."/>
            <person name="Kuo A."/>
            <person name="Nagy L.G."/>
            <person name="Floudas D."/>
            <person name="Copeland A."/>
            <person name="Barry K.W."/>
            <person name="Cichocki N."/>
            <person name="Veneault-Fourrey C."/>
            <person name="LaButti K."/>
            <person name="Lindquist E.A."/>
            <person name="Lipzen A."/>
            <person name="Lundell T."/>
            <person name="Morin E."/>
            <person name="Murat C."/>
            <person name="Riley R."/>
            <person name="Ohm R."/>
            <person name="Sun H."/>
            <person name="Tunlid A."/>
            <person name="Henrissat B."/>
            <person name="Grigoriev I.V."/>
            <person name="Hibbett D.S."/>
            <person name="Martin F."/>
        </authorList>
    </citation>
    <scope>NUCLEOTIDE SEQUENCE [LARGE SCALE GENOMIC DNA]</scope>
    <source>
        <strain evidence="4">Marx 270</strain>
    </source>
</reference>
<evidence type="ECO:0000313" key="4">
    <source>
        <dbReference type="Proteomes" id="UP000054217"/>
    </source>
</evidence>
<dbReference type="GO" id="GO:0000981">
    <property type="term" value="F:DNA-binding transcription factor activity, RNA polymerase II-specific"/>
    <property type="evidence" value="ECO:0007669"/>
    <property type="project" value="InterPro"/>
</dbReference>
<dbReference type="SUPFAM" id="SSF57701">
    <property type="entry name" value="Zn2/Cys6 DNA-binding domain"/>
    <property type="match status" value="1"/>
</dbReference>
<dbReference type="PROSITE" id="PS00463">
    <property type="entry name" value="ZN2_CY6_FUNGAL_1"/>
    <property type="match status" value="1"/>
</dbReference>
<reference evidence="3 4" key="1">
    <citation type="submission" date="2014-04" db="EMBL/GenBank/DDBJ databases">
        <authorList>
            <consortium name="DOE Joint Genome Institute"/>
            <person name="Kuo A."/>
            <person name="Kohler A."/>
            <person name="Costa M.D."/>
            <person name="Nagy L.G."/>
            <person name="Floudas D."/>
            <person name="Copeland A."/>
            <person name="Barry K.W."/>
            <person name="Cichocki N."/>
            <person name="Veneault-Fourrey C."/>
            <person name="LaButti K."/>
            <person name="Lindquist E.A."/>
            <person name="Lipzen A."/>
            <person name="Lundell T."/>
            <person name="Morin E."/>
            <person name="Murat C."/>
            <person name="Sun H."/>
            <person name="Tunlid A."/>
            <person name="Henrissat B."/>
            <person name="Grigoriev I.V."/>
            <person name="Hibbett D.S."/>
            <person name="Martin F."/>
            <person name="Nordberg H.P."/>
            <person name="Cantor M.N."/>
            <person name="Hua S.X."/>
        </authorList>
    </citation>
    <scope>NUCLEOTIDE SEQUENCE [LARGE SCALE GENOMIC DNA]</scope>
    <source>
        <strain evidence="3 4">Marx 270</strain>
    </source>
</reference>
<gene>
    <name evidence="3" type="ORF">M404DRAFT_699335</name>
</gene>
<dbReference type="EMBL" id="KN831947">
    <property type="protein sequence ID" value="KIO12865.1"/>
    <property type="molecule type" value="Genomic_DNA"/>
</dbReference>
<dbReference type="Gene3D" id="4.10.240.10">
    <property type="entry name" value="Zn(2)-C6 fungal-type DNA-binding domain"/>
    <property type="match status" value="1"/>
</dbReference>